<protein>
    <submittedName>
        <fullName evidence="1">Transposase and inactivated derivatives</fullName>
    </submittedName>
</protein>
<organism evidence="1 2">
    <name type="scientific">Actinobacillus seminis</name>
    <dbReference type="NCBI Taxonomy" id="722"/>
    <lineage>
        <taxon>Bacteria</taxon>
        <taxon>Pseudomonadati</taxon>
        <taxon>Pseudomonadota</taxon>
        <taxon>Gammaproteobacteria</taxon>
        <taxon>Pasteurellales</taxon>
        <taxon>Pasteurellaceae</taxon>
        <taxon>Actinobacillus</taxon>
    </lineage>
</organism>
<reference evidence="1 2" key="1">
    <citation type="submission" date="2018-06" db="EMBL/GenBank/DDBJ databases">
        <authorList>
            <consortium name="Pathogen Informatics"/>
            <person name="Doyle S."/>
        </authorList>
    </citation>
    <scope>NUCLEOTIDE SEQUENCE [LARGE SCALE GENOMIC DNA]</scope>
    <source>
        <strain evidence="1 2">NCTC10851</strain>
    </source>
</reference>
<gene>
    <name evidence="1" type="ORF">NCTC10851_00666</name>
</gene>
<proteinExistence type="predicted"/>
<dbReference type="EMBL" id="UFSB01000001">
    <property type="protein sequence ID" value="SUU34967.1"/>
    <property type="molecule type" value="Genomic_DNA"/>
</dbReference>
<evidence type="ECO:0000313" key="2">
    <source>
        <dbReference type="Proteomes" id="UP000254507"/>
    </source>
</evidence>
<sequence>MQFILKRRFSFALCILRNSLKYVSWKDYKAVTADLKQVYQTPTEAQARENLTAKQHIHTLEQALLAFSAPEE</sequence>
<accession>A0A380VBI4</accession>
<evidence type="ECO:0000313" key="1">
    <source>
        <dbReference type="EMBL" id="SUU34967.1"/>
    </source>
</evidence>
<dbReference type="Proteomes" id="UP000254507">
    <property type="component" value="Unassembled WGS sequence"/>
</dbReference>
<name>A0A380VBI4_9PAST</name>
<dbReference type="AlphaFoldDB" id="A0A380VBI4"/>